<organism evidence="2 3">
    <name type="scientific">Polyangium spumosum</name>
    <dbReference type="NCBI Taxonomy" id="889282"/>
    <lineage>
        <taxon>Bacteria</taxon>
        <taxon>Pseudomonadati</taxon>
        <taxon>Myxococcota</taxon>
        <taxon>Polyangia</taxon>
        <taxon>Polyangiales</taxon>
        <taxon>Polyangiaceae</taxon>
        <taxon>Polyangium</taxon>
    </lineage>
</organism>
<dbReference type="Proteomes" id="UP000440224">
    <property type="component" value="Unassembled WGS sequence"/>
</dbReference>
<evidence type="ECO:0000256" key="1">
    <source>
        <dbReference type="SAM" id="SignalP"/>
    </source>
</evidence>
<evidence type="ECO:0000313" key="2">
    <source>
        <dbReference type="EMBL" id="MRG98374.1"/>
    </source>
</evidence>
<dbReference type="EMBL" id="WJIE01000030">
    <property type="protein sequence ID" value="MRG98374.1"/>
    <property type="molecule type" value="Genomic_DNA"/>
</dbReference>
<accession>A0A6N7Q7T9</accession>
<feature type="signal peptide" evidence="1">
    <location>
        <begin position="1"/>
        <end position="23"/>
    </location>
</feature>
<proteinExistence type="predicted"/>
<evidence type="ECO:0000313" key="3">
    <source>
        <dbReference type="Proteomes" id="UP000440224"/>
    </source>
</evidence>
<sequence length="268" mass="28847">MLRPLPFLLVLVATLLAATSALAAEPLVVHVIVPLCSNAQIDCGSNVAGDPDRLDTNLYWGAAFGHRRFFDRKKSGFSRLDVMGAEGPRLERVVYRRRVSAAPFGGTSDETVEQLVVLDAYHGDSIDRAVEAFHHLATRGGRVRFHDGGGSREVRVTVAGYAGHNRLMDGVRLPPPPGPEERGRAIPSFVLACDSEPYFGPALRAAGSETWLMTRSLMAPEGYVLDAVVTAIGENATPTVIRDRAVAAYARWQKLSRGAAGSIFAKPG</sequence>
<name>A0A6N7Q7T9_9BACT</name>
<comment type="caution">
    <text evidence="2">The sequence shown here is derived from an EMBL/GenBank/DDBJ whole genome shotgun (WGS) entry which is preliminary data.</text>
</comment>
<feature type="chain" id="PRO_5026672192" evidence="1">
    <location>
        <begin position="24"/>
        <end position="268"/>
    </location>
</feature>
<keyword evidence="3" id="KW-1185">Reference proteome</keyword>
<keyword evidence="1" id="KW-0732">Signal</keyword>
<gene>
    <name evidence="2" type="ORF">GF068_41640</name>
</gene>
<dbReference type="AlphaFoldDB" id="A0A6N7Q7T9"/>
<dbReference type="RefSeq" id="WP_153825137.1">
    <property type="nucleotide sequence ID" value="NZ_WJIE01000030.1"/>
</dbReference>
<reference evidence="2 3" key="1">
    <citation type="submission" date="2019-10" db="EMBL/GenBank/DDBJ databases">
        <title>A soil myxobacterium in the family Polyangiaceae.</title>
        <authorList>
            <person name="Li Y."/>
            <person name="Wang J."/>
        </authorList>
    </citation>
    <scope>NUCLEOTIDE SEQUENCE [LARGE SCALE GENOMIC DNA]</scope>
    <source>
        <strain evidence="2 3">DSM 14734</strain>
    </source>
</reference>
<protein>
    <submittedName>
        <fullName evidence="2">Uncharacterized protein</fullName>
    </submittedName>
</protein>
<dbReference type="OrthoDB" id="1149281at2"/>